<dbReference type="PANTHER" id="PTHR23419:SF8">
    <property type="entry name" value="FI09726P"/>
    <property type="match status" value="1"/>
</dbReference>
<gene>
    <name evidence="2" type="ORF">FQ775_15000</name>
    <name evidence="3" type="ORF">FQ775_18075</name>
</gene>
<dbReference type="AlphaFoldDB" id="A0A5B8KX12"/>
<evidence type="ECO:0000256" key="1">
    <source>
        <dbReference type="ARBA" id="ARBA00010169"/>
    </source>
</evidence>
<comment type="similarity">
    <text evidence="1">Belongs to the CutA family.</text>
</comment>
<dbReference type="OrthoDB" id="37622at2"/>
<dbReference type="SUPFAM" id="SSF54913">
    <property type="entry name" value="GlnB-like"/>
    <property type="match status" value="1"/>
</dbReference>
<evidence type="ECO:0000313" key="3">
    <source>
        <dbReference type="EMBL" id="QDZ02134.1"/>
    </source>
</evidence>
<dbReference type="GO" id="GO:0005507">
    <property type="term" value="F:copper ion binding"/>
    <property type="evidence" value="ECO:0007669"/>
    <property type="project" value="TreeGrafter"/>
</dbReference>
<dbReference type="Gene3D" id="3.30.70.120">
    <property type="match status" value="1"/>
</dbReference>
<dbReference type="Proteomes" id="UP000321389">
    <property type="component" value="Chromosome"/>
</dbReference>
<dbReference type="EMBL" id="CP042301">
    <property type="protein sequence ID" value="QDZ01578.1"/>
    <property type="molecule type" value="Genomic_DNA"/>
</dbReference>
<organism evidence="3 4">
    <name type="scientific">Nitratireductor mangrovi</name>
    <dbReference type="NCBI Taxonomy" id="2599600"/>
    <lineage>
        <taxon>Bacteria</taxon>
        <taxon>Pseudomonadati</taxon>
        <taxon>Pseudomonadota</taxon>
        <taxon>Alphaproteobacteria</taxon>
        <taxon>Hyphomicrobiales</taxon>
        <taxon>Phyllobacteriaceae</taxon>
        <taxon>Nitratireductor</taxon>
    </lineage>
</organism>
<protein>
    <submittedName>
        <fullName evidence="3">Divalent cation tolerance protein CutA</fullName>
    </submittedName>
</protein>
<proteinExistence type="inferred from homology"/>
<sequence length="107" mass="11634">MIEVHVTFASAEEAARLARAVLEARLAACANIVEGVRSLFWWDGQIADEAETLAIFKTGAERAEALEAFIAEHHPYDTPAIIRHMNVGANPAFEQWIAAETTAEGNA</sequence>
<dbReference type="EMBL" id="CP042301">
    <property type="protein sequence ID" value="QDZ02134.1"/>
    <property type="molecule type" value="Genomic_DNA"/>
</dbReference>
<dbReference type="GO" id="GO:0010038">
    <property type="term" value="P:response to metal ion"/>
    <property type="evidence" value="ECO:0007669"/>
    <property type="project" value="InterPro"/>
</dbReference>
<evidence type="ECO:0000313" key="2">
    <source>
        <dbReference type="EMBL" id="QDZ01578.1"/>
    </source>
</evidence>
<name>A0A5B8KX12_9HYPH</name>
<dbReference type="Pfam" id="PF03091">
    <property type="entry name" value="CutA1"/>
    <property type="match status" value="1"/>
</dbReference>
<keyword evidence="4" id="KW-1185">Reference proteome</keyword>
<dbReference type="KEGG" id="niy:FQ775_15000"/>
<dbReference type="KEGG" id="niy:FQ775_18075"/>
<dbReference type="PANTHER" id="PTHR23419">
    <property type="entry name" value="DIVALENT CATION TOLERANCE CUTA-RELATED"/>
    <property type="match status" value="1"/>
</dbReference>
<accession>A0A5B8KX12</accession>
<dbReference type="RefSeq" id="WP_146298169.1">
    <property type="nucleotide sequence ID" value="NZ_CP042301.2"/>
</dbReference>
<reference evidence="3" key="2">
    <citation type="submission" date="2020-04" db="EMBL/GenBank/DDBJ databases">
        <title>Nitratireductor sp. nov. isolated from mangrove soil.</title>
        <authorList>
            <person name="Ye Y."/>
        </authorList>
    </citation>
    <scope>NUCLEOTIDE SEQUENCE</scope>
    <source>
        <strain evidence="3 4">SY7</strain>
    </source>
</reference>
<dbReference type="InterPro" id="IPR015867">
    <property type="entry name" value="N-reg_PII/ATP_PRibTrfase_C"/>
</dbReference>
<reference evidence="4" key="1">
    <citation type="submission" date="2019-07" db="EMBL/GenBank/DDBJ databases">
        <title>Nitratireductor sp. nov. isolated from mangrove soil.</title>
        <authorList>
            <person name="Ye Y."/>
        </authorList>
    </citation>
    <scope>NUCLEOTIDE SEQUENCE [LARGE SCALE GENOMIC DNA]</scope>
    <source>
        <strain evidence="4">SY7</strain>
    </source>
</reference>
<evidence type="ECO:0000313" key="4">
    <source>
        <dbReference type="Proteomes" id="UP000321389"/>
    </source>
</evidence>
<dbReference type="InterPro" id="IPR004323">
    <property type="entry name" value="Ion_tolerance_CutA"/>
</dbReference>
<dbReference type="InterPro" id="IPR011322">
    <property type="entry name" value="N-reg_PII-like_a/b"/>
</dbReference>